<evidence type="ECO:0000313" key="7">
    <source>
        <dbReference type="EMBL" id="ANI12678.1"/>
    </source>
</evidence>
<dbReference type="AlphaFoldDB" id="A0A1A9K5E2"/>
<sequence length="197" mass="21587">MSTSPEALAGTRRLPGDLAMWLFILAELSVFAILILVFAVAQRLDAEGFRAGRAALDLSLGLALTLSLLTAGFLAAAAVELVRRGYQRRAGFLLLAALALGLLHVWLKAGEYLHLAQRGLDLEHSTFFTLFWLVTGFHFLHVWLGLVILGWMALRCLRGAYAQGALGGLESGALYWHMVDLVWVMLFPLVYVLAPLP</sequence>
<dbReference type="GO" id="GO:0019646">
    <property type="term" value="P:aerobic electron transport chain"/>
    <property type="evidence" value="ECO:0007669"/>
    <property type="project" value="InterPro"/>
</dbReference>
<evidence type="ECO:0000256" key="3">
    <source>
        <dbReference type="ARBA" id="ARBA00022692"/>
    </source>
</evidence>
<dbReference type="InterPro" id="IPR035973">
    <property type="entry name" value="Cyt_c_oxidase_su3-like_sf"/>
</dbReference>
<comment type="similarity">
    <text evidence="2 6">Belongs to the cytochrome c oxidase subunit 3 family.</text>
</comment>
<dbReference type="Pfam" id="PF00510">
    <property type="entry name" value="COX3"/>
    <property type="match status" value="1"/>
</dbReference>
<dbReference type="InterPro" id="IPR024791">
    <property type="entry name" value="Cyt_c/ubiquinol_Oxase_su3"/>
</dbReference>
<evidence type="ECO:0000313" key="8">
    <source>
        <dbReference type="Proteomes" id="UP000077748"/>
    </source>
</evidence>
<organism evidence="7 8">
    <name type="scientific">Pseudomonas citronellolis</name>
    <dbReference type="NCBI Taxonomy" id="53408"/>
    <lineage>
        <taxon>Bacteria</taxon>
        <taxon>Pseudomonadati</taxon>
        <taxon>Pseudomonadota</taxon>
        <taxon>Gammaproteobacteria</taxon>
        <taxon>Pseudomonadales</taxon>
        <taxon>Pseudomonadaceae</taxon>
        <taxon>Pseudomonas</taxon>
    </lineage>
</organism>
<dbReference type="PROSITE" id="PS50253">
    <property type="entry name" value="COX3"/>
    <property type="match status" value="1"/>
</dbReference>
<dbReference type="Proteomes" id="UP000077748">
    <property type="component" value="Chromosome"/>
</dbReference>
<dbReference type="InterPro" id="IPR000298">
    <property type="entry name" value="Cyt_c_oxidase-like_su3"/>
</dbReference>
<dbReference type="InterPro" id="IPR013833">
    <property type="entry name" value="Cyt_c_oxidase_su3_a-hlx"/>
</dbReference>
<evidence type="ECO:0000256" key="2">
    <source>
        <dbReference type="ARBA" id="ARBA00010581"/>
    </source>
</evidence>
<keyword evidence="3 6" id="KW-0812">Transmembrane</keyword>
<evidence type="ECO:0000256" key="1">
    <source>
        <dbReference type="ARBA" id="ARBA00004141"/>
    </source>
</evidence>
<keyword evidence="4" id="KW-1133">Transmembrane helix</keyword>
<dbReference type="RefSeq" id="WP_043314683.1">
    <property type="nucleotide sequence ID" value="NZ_CP015878.1"/>
</dbReference>
<dbReference type="SUPFAM" id="SSF81452">
    <property type="entry name" value="Cytochrome c oxidase subunit III-like"/>
    <property type="match status" value="1"/>
</dbReference>
<keyword evidence="5" id="KW-0472">Membrane</keyword>
<dbReference type="GO" id="GO:0005886">
    <property type="term" value="C:plasma membrane"/>
    <property type="evidence" value="ECO:0007669"/>
    <property type="project" value="UniProtKB-SubCell"/>
</dbReference>
<comment type="subcellular location">
    <subcellularLocation>
        <location evidence="6">Cell membrane</location>
        <topology evidence="6">Multi-pass membrane protein</topology>
    </subcellularLocation>
    <subcellularLocation>
        <location evidence="1">Membrane</location>
        <topology evidence="1">Multi-pass membrane protein</topology>
    </subcellularLocation>
</comment>
<name>A0A1A9K5E2_9PSED</name>
<dbReference type="GO" id="GO:0004129">
    <property type="term" value="F:cytochrome-c oxidase activity"/>
    <property type="evidence" value="ECO:0007669"/>
    <property type="project" value="InterPro"/>
</dbReference>
<proteinExistence type="inferred from homology"/>
<dbReference type="PANTHER" id="PTHR11403">
    <property type="entry name" value="CYTOCHROME C OXIDASE SUBUNIT III"/>
    <property type="match status" value="1"/>
</dbReference>
<dbReference type="Gene3D" id="1.20.120.80">
    <property type="entry name" value="Cytochrome c oxidase, subunit III, four-helix bundle"/>
    <property type="match status" value="1"/>
</dbReference>
<evidence type="ECO:0000256" key="5">
    <source>
        <dbReference type="ARBA" id="ARBA00023136"/>
    </source>
</evidence>
<protein>
    <submittedName>
        <fullName evidence="7">Cytochrome-c oxidase</fullName>
    </submittedName>
</protein>
<evidence type="ECO:0000256" key="4">
    <source>
        <dbReference type="ARBA" id="ARBA00022989"/>
    </source>
</evidence>
<dbReference type="EMBL" id="CP015878">
    <property type="protein sequence ID" value="ANI12678.1"/>
    <property type="molecule type" value="Genomic_DNA"/>
</dbReference>
<dbReference type="PANTHER" id="PTHR11403:SF6">
    <property type="entry name" value="NITRIC OXIDE REDUCTASE SUBUNIT E"/>
    <property type="match status" value="1"/>
</dbReference>
<accession>A0A1A9K5E2</accession>
<evidence type="ECO:0000256" key="6">
    <source>
        <dbReference type="RuleBase" id="RU003376"/>
    </source>
</evidence>
<gene>
    <name evidence="7" type="ORF">A9C11_01210</name>
</gene>
<reference evidence="7 8" key="1">
    <citation type="submission" date="2016-05" db="EMBL/GenBank/DDBJ databases">
        <title>Genome Sequence of Pseudomonas citronellolis Strain SJTE-3, an Estrogens and Persistent Organic Pollutants degradation strain.</title>
        <authorList>
            <person name="Liang R."/>
        </authorList>
    </citation>
    <scope>NUCLEOTIDE SEQUENCE [LARGE SCALE GENOMIC DNA]</scope>
    <source>
        <strain evidence="7 8">SJTE-3</strain>
    </source>
</reference>